<dbReference type="GO" id="GO:0005737">
    <property type="term" value="C:cytoplasm"/>
    <property type="evidence" value="ECO:0007669"/>
    <property type="project" value="UniProtKB-SubCell"/>
</dbReference>
<dbReference type="PANTHER" id="PTHR45008:SF1">
    <property type="entry name" value="PTS SYSTEM GLUCOSE-SPECIFIC EIIA COMPONENT"/>
    <property type="match status" value="1"/>
</dbReference>
<gene>
    <name evidence="8" type="ORF">BCF59_0248</name>
</gene>
<dbReference type="Gene3D" id="2.70.70.10">
    <property type="entry name" value="Glucose Permease (Domain IIA)"/>
    <property type="match status" value="1"/>
</dbReference>
<keyword evidence="4" id="KW-0808">Transferase</keyword>
<dbReference type="Proteomes" id="UP000295757">
    <property type="component" value="Unassembled WGS sequence"/>
</dbReference>
<keyword evidence="6" id="KW-0418">Kinase</keyword>
<dbReference type="GO" id="GO:0016301">
    <property type="term" value="F:kinase activity"/>
    <property type="evidence" value="ECO:0007669"/>
    <property type="project" value="UniProtKB-KW"/>
</dbReference>
<reference evidence="8 9" key="1">
    <citation type="submission" date="2019-03" db="EMBL/GenBank/DDBJ databases">
        <title>Genomic Encyclopedia of Archaeal and Bacterial Type Strains, Phase II (KMG-II): from individual species to whole genera.</title>
        <authorList>
            <person name="Goeker M."/>
        </authorList>
    </citation>
    <scope>NUCLEOTIDE SEQUENCE [LARGE SCALE GENOMIC DNA]</scope>
    <source>
        <strain evidence="8 9">ATCC 35214</strain>
    </source>
</reference>
<dbReference type="EMBL" id="SOCN01000001">
    <property type="protein sequence ID" value="TDV24290.1"/>
    <property type="molecule type" value="Genomic_DNA"/>
</dbReference>
<proteinExistence type="predicted"/>
<dbReference type="InterPro" id="IPR001127">
    <property type="entry name" value="PTS_EIIA_1_perm"/>
</dbReference>
<keyword evidence="9" id="KW-1185">Reference proteome</keyword>
<keyword evidence="5" id="KW-0598">Phosphotransferase system</keyword>
<dbReference type="AlphaFoldDB" id="A0A4V3FNX6"/>
<comment type="subcellular location">
    <subcellularLocation>
        <location evidence="1">Cytoplasm</location>
    </subcellularLocation>
</comment>
<dbReference type="Pfam" id="PF00358">
    <property type="entry name" value="PTS_EIIA_1"/>
    <property type="match status" value="1"/>
</dbReference>
<evidence type="ECO:0000259" key="7">
    <source>
        <dbReference type="PROSITE" id="PS51093"/>
    </source>
</evidence>
<protein>
    <submittedName>
        <fullName evidence="8">PTS system IIA component (Glc family)</fullName>
    </submittedName>
</protein>
<evidence type="ECO:0000256" key="3">
    <source>
        <dbReference type="ARBA" id="ARBA00022597"/>
    </source>
</evidence>
<comment type="caution">
    <text evidence="8">The sequence shown here is derived from an EMBL/GenBank/DDBJ whole genome shotgun (WGS) entry which is preliminary data.</text>
</comment>
<dbReference type="SUPFAM" id="SSF51261">
    <property type="entry name" value="Duplicated hybrid motif"/>
    <property type="match status" value="1"/>
</dbReference>
<dbReference type="InterPro" id="IPR011055">
    <property type="entry name" value="Dup_hybrid_motif"/>
</dbReference>
<dbReference type="GO" id="GO:0009401">
    <property type="term" value="P:phosphoenolpyruvate-dependent sugar phosphotransferase system"/>
    <property type="evidence" value="ECO:0007669"/>
    <property type="project" value="UniProtKB-KW"/>
</dbReference>
<accession>A0A4V3FNX6</accession>
<evidence type="ECO:0000256" key="4">
    <source>
        <dbReference type="ARBA" id="ARBA00022679"/>
    </source>
</evidence>
<feature type="domain" description="PTS EIIA type-1" evidence="7">
    <location>
        <begin position="37"/>
        <end position="145"/>
    </location>
</feature>
<dbReference type="InterPro" id="IPR050890">
    <property type="entry name" value="PTS_EIIA_component"/>
</dbReference>
<dbReference type="RefSeq" id="WP_134110455.1">
    <property type="nucleotide sequence ID" value="NZ_SOCN01000001.1"/>
</dbReference>
<dbReference type="NCBIfam" id="TIGR00830">
    <property type="entry name" value="PTBA"/>
    <property type="match status" value="1"/>
</dbReference>
<evidence type="ECO:0000313" key="9">
    <source>
        <dbReference type="Proteomes" id="UP000295757"/>
    </source>
</evidence>
<evidence type="ECO:0000256" key="5">
    <source>
        <dbReference type="ARBA" id="ARBA00022683"/>
    </source>
</evidence>
<evidence type="ECO:0000256" key="1">
    <source>
        <dbReference type="ARBA" id="ARBA00004496"/>
    </source>
</evidence>
<evidence type="ECO:0000313" key="8">
    <source>
        <dbReference type="EMBL" id="TDV24290.1"/>
    </source>
</evidence>
<keyword evidence="2" id="KW-0813">Transport</keyword>
<name>A0A4V3FNX6_9BACT</name>
<dbReference type="PANTHER" id="PTHR45008">
    <property type="entry name" value="PTS SYSTEM GLUCOSE-SPECIFIC EIIA COMPONENT"/>
    <property type="match status" value="1"/>
</dbReference>
<keyword evidence="3" id="KW-0762">Sugar transport</keyword>
<evidence type="ECO:0000256" key="6">
    <source>
        <dbReference type="ARBA" id="ARBA00022777"/>
    </source>
</evidence>
<evidence type="ECO:0000256" key="2">
    <source>
        <dbReference type="ARBA" id="ARBA00022448"/>
    </source>
</evidence>
<dbReference type="OrthoDB" id="92465at2"/>
<sequence>MGFFTKLFGKKNVEPEIKNELFSPISGKFINLVDIKDPAFSQGALGVGFGVEFQTPSGLQKVLAPVSGEVVLVFPSKHAICIETKNKAHVLVHFGINTVKLEGQGLNILVSQGDKVSVGDPLLEVDIDLITKSGYISDVLVFILPESHYKKIEFTPVRETGEMIEQTNLIANFELNCLN</sequence>
<organism evidence="8 9">
    <name type="scientific">Mycoplasmopsis mustelae</name>
    <dbReference type="NCBI Taxonomy" id="171289"/>
    <lineage>
        <taxon>Bacteria</taxon>
        <taxon>Bacillati</taxon>
        <taxon>Mycoplasmatota</taxon>
        <taxon>Mycoplasmoidales</taxon>
        <taxon>Metamycoplasmataceae</taxon>
        <taxon>Mycoplasmopsis</taxon>
    </lineage>
</organism>
<dbReference type="PROSITE" id="PS51093">
    <property type="entry name" value="PTS_EIIA_TYPE_1"/>
    <property type="match status" value="1"/>
</dbReference>